<comment type="caution">
    <text evidence="1">The sequence shown here is derived from an EMBL/GenBank/DDBJ whole genome shotgun (WGS) entry which is preliminary data.</text>
</comment>
<reference evidence="1 2" key="1">
    <citation type="journal article" date="2021" name="Genome Biol.">
        <title>AFLAP: assembly-free linkage analysis pipeline using k-mers from genome sequencing data.</title>
        <authorList>
            <person name="Fletcher K."/>
            <person name="Zhang L."/>
            <person name="Gil J."/>
            <person name="Han R."/>
            <person name="Cavanaugh K."/>
            <person name="Michelmore R."/>
        </authorList>
    </citation>
    <scope>NUCLEOTIDE SEQUENCE [LARGE SCALE GENOMIC DNA]</scope>
    <source>
        <strain evidence="1 2">SF5</strain>
    </source>
</reference>
<dbReference type="RefSeq" id="XP_067818824.1">
    <property type="nucleotide sequence ID" value="XM_067960665.1"/>
</dbReference>
<dbReference type="GeneID" id="94346336"/>
<keyword evidence="2" id="KW-1185">Reference proteome</keyword>
<dbReference type="KEGG" id="blac:94346336"/>
<dbReference type="EMBL" id="SHOA02000002">
    <property type="protein sequence ID" value="TDH69325.1"/>
    <property type="molecule type" value="Genomic_DNA"/>
</dbReference>
<dbReference type="Proteomes" id="UP000294530">
    <property type="component" value="Unassembled WGS sequence"/>
</dbReference>
<evidence type="ECO:0000313" key="2">
    <source>
        <dbReference type="Proteomes" id="UP000294530"/>
    </source>
</evidence>
<name>A0A976FMA8_BRELC</name>
<dbReference type="OrthoDB" id="78153at2759"/>
<accession>A0A976FMA8</accession>
<sequence length="787" mass="89279">MSGSLLQVTSSSFFRLECDHEQLFQSEYKRSNRTKGLKILRCFPHCCPDHIDRSYCGASLSVRIQLAIHLVGNAPAEFQPSKALAVFARFEAVSDVSLCTGECVEVDMMQQSVQTEINLDGQWIAGVMERPSAIVVPLRDLDAQPSEVKSLVYHLNSKAIPRWYYDWESGANKAQRLMKHTLKAYVMERVAVDRDDNFTTCASPKALTQLFKVLHVVSSTEFTVISYRRAPLDASHTPAHLVKAERLQLLRDGSVSPSGNGAMDTTHQINRPKTYPLVSDERSRPITHHPDNVIADRKQEGSIIGKKYRHDSKHCRLLWTRSDNTDSVHPLKDQLLWAHSNALAVVASKNMALLLAFACWVPIRLYAPFVDELVDAIRIKFLNKVTFNSLNERRNDCFTRLLLHHSSIAEHGHAARGKTLPFEPEDLLRLASRTVFWLFSRDTRHWMRTFFCSNSSRVLDKKAMRLCYIQFLQEMEKQLNAVVLAASSFRNLSLITEQIIAAVYRHKCLHSRRPQVRQILTGHEFAGWTMFVAQLRDTYINAAPFQLNERIANFRTAFPPHNALECDLNGEWLLDTDETECNFNEAMSATSRTMDPNSHVPPMSLMSLVDILSQIIRLEIAIDIQENSLRVRAPNGVAGSLDCMHLVLDGKARVYRMLPSGLSTCAGVGVLGDYFGEMRVDDPNQLVILLELFYWSLDDGNPSFHVRMCIEGSRNGQLTGTGDILATTGLNLFSADEIPHVREMSLRAKRELVDTAIARRHHGVTPPKDTHIMPWDEYGRFRLCYHK</sequence>
<protein>
    <submittedName>
        <fullName evidence="1">Uncharacterized protein</fullName>
    </submittedName>
</protein>
<evidence type="ECO:0000313" key="1">
    <source>
        <dbReference type="EMBL" id="TDH69325.1"/>
    </source>
</evidence>
<gene>
    <name evidence="1" type="ORF">CCR75_002568</name>
</gene>
<organism evidence="1 2">
    <name type="scientific">Bremia lactucae</name>
    <name type="common">Lettuce downy mildew</name>
    <dbReference type="NCBI Taxonomy" id="4779"/>
    <lineage>
        <taxon>Eukaryota</taxon>
        <taxon>Sar</taxon>
        <taxon>Stramenopiles</taxon>
        <taxon>Oomycota</taxon>
        <taxon>Peronosporomycetes</taxon>
        <taxon>Peronosporales</taxon>
        <taxon>Peronosporaceae</taxon>
        <taxon>Bremia</taxon>
    </lineage>
</organism>
<proteinExistence type="predicted"/>
<dbReference type="AlphaFoldDB" id="A0A976FMA8"/>